<dbReference type="Proteomes" id="UP000826300">
    <property type="component" value="Chromosome"/>
</dbReference>
<dbReference type="InterPro" id="IPR011991">
    <property type="entry name" value="ArsR-like_HTH"/>
</dbReference>
<sequence>MEQSDLDPAAPLARSERRVLQLLRERGETSMAELARISGLGKATVSRAVAALRQGGLIEETGADFRTAQAGRAGRAIRLRPDSGLSIGLAIGPEAITGVLADAAKQVRAHLVIPARPSEPEEGVALAAAAIEAILKEAGADRTALDGIGIAVGAPVVPGSRVLGPSSLAPAWEGCAIVDGLEARFGLPVYLDNESNCSALAEVLWGDGAAGGSFAFLKFDLGVGGAIVLNGTLHRGRSGRAGEFGHLCHDPNGPPCACGGRGCYEQYLSVRSLLERVAAAGGPADLDTVLALANAGDPAILEVAAQMGRLAGDLVVQVALAMDPDRFLLSGNVTLLGDAFVQALNQRLHDRLAGAGSVTVGRAARVLSAGLAVDEPALGAAGLVTMAGNAGGDGVPLRNGIRDDGASVPVPLARQAP</sequence>
<dbReference type="Gene3D" id="3.30.420.40">
    <property type="match status" value="2"/>
</dbReference>
<dbReference type="SUPFAM" id="SSF53067">
    <property type="entry name" value="Actin-like ATPase domain"/>
    <property type="match status" value="1"/>
</dbReference>
<organism evidence="3 4">
    <name type="scientific">Neotabrizicola shimadae</name>
    <dbReference type="NCBI Taxonomy" id="2807096"/>
    <lineage>
        <taxon>Bacteria</taxon>
        <taxon>Pseudomonadati</taxon>
        <taxon>Pseudomonadota</taxon>
        <taxon>Alphaproteobacteria</taxon>
        <taxon>Rhodobacterales</taxon>
        <taxon>Paracoccaceae</taxon>
        <taxon>Neotabrizicola</taxon>
    </lineage>
</organism>
<dbReference type="InterPro" id="IPR000600">
    <property type="entry name" value="ROK"/>
</dbReference>
<dbReference type="CDD" id="cd00090">
    <property type="entry name" value="HTH_ARSR"/>
    <property type="match status" value="1"/>
</dbReference>
<reference evidence="3" key="1">
    <citation type="submission" date="2021-02" db="EMBL/GenBank/DDBJ databases">
        <title>Rhodobacter shimadae sp. nov., an aerobic anoxygenic phototrophic bacterium isolated from a hot spring.</title>
        <authorList>
            <person name="Muramatsu S."/>
            <person name="Haruta S."/>
            <person name="Hirose S."/>
            <person name="Hanada S."/>
        </authorList>
    </citation>
    <scope>NUCLEOTIDE SEQUENCE</scope>
    <source>
        <strain evidence="3">N10</strain>
    </source>
</reference>
<dbReference type="PANTHER" id="PTHR18964">
    <property type="entry name" value="ROK (REPRESSOR, ORF, KINASE) FAMILY"/>
    <property type="match status" value="1"/>
</dbReference>
<dbReference type="Pfam" id="PF00480">
    <property type="entry name" value="ROK"/>
    <property type="match status" value="1"/>
</dbReference>
<keyword evidence="4" id="KW-1185">Reference proteome</keyword>
<dbReference type="AlphaFoldDB" id="A0A8G0ZVH5"/>
<dbReference type="RefSeq" id="WP_220661825.1">
    <property type="nucleotide sequence ID" value="NZ_CP069370.1"/>
</dbReference>
<feature type="domain" description="HTH marR-type" evidence="2">
    <location>
        <begin position="14"/>
        <end position="61"/>
    </location>
</feature>
<comment type="similarity">
    <text evidence="1">Belongs to the ROK (NagC/XylR) family.</text>
</comment>
<dbReference type="EMBL" id="CP069370">
    <property type="protein sequence ID" value="QYZ69607.1"/>
    <property type="molecule type" value="Genomic_DNA"/>
</dbReference>
<dbReference type="InterPro" id="IPR036388">
    <property type="entry name" value="WH-like_DNA-bd_sf"/>
</dbReference>
<proteinExistence type="inferred from homology"/>
<dbReference type="PANTHER" id="PTHR18964:SF149">
    <property type="entry name" value="BIFUNCTIONAL UDP-N-ACETYLGLUCOSAMINE 2-EPIMERASE_N-ACETYLMANNOSAMINE KINASE"/>
    <property type="match status" value="1"/>
</dbReference>
<dbReference type="Pfam" id="PF12802">
    <property type="entry name" value="MarR_2"/>
    <property type="match status" value="1"/>
</dbReference>
<accession>A0A8G0ZVH5</accession>
<dbReference type="InterPro" id="IPR043129">
    <property type="entry name" value="ATPase_NBD"/>
</dbReference>
<protein>
    <submittedName>
        <fullName evidence="3">ROK family transcriptional regulator</fullName>
    </submittedName>
</protein>
<dbReference type="Gene3D" id="1.10.10.10">
    <property type="entry name" value="Winged helix-like DNA-binding domain superfamily/Winged helix DNA-binding domain"/>
    <property type="match status" value="1"/>
</dbReference>
<evidence type="ECO:0000313" key="4">
    <source>
        <dbReference type="Proteomes" id="UP000826300"/>
    </source>
</evidence>
<dbReference type="GO" id="GO:0006355">
    <property type="term" value="P:regulation of DNA-templated transcription"/>
    <property type="evidence" value="ECO:0007669"/>
    <property type="project" value="UniProtKB-ARBA"/>
</dbReference>
<name>A0A8G0ZVH5_9RHOB</name>
<evidence type="ECO:0000259" key="2">
    <source>
        <dbReference type="Pfam" id="PF12802"/>
    </source>
</evidence>
<evidence type="ECO:0000256" key="1">
    <source>
        <dbReference type="ARBA" id="ARBA00006479"/>
    </source>
</evidence>
<dbReference type="KEGG" id="nsm:JO391_18095"/>
<dbReference type="InterPro" id="IPR000835">
    <property type="entry name" value="HTH_MarR-typ"/>
</dbReference>
<gene>
    <name evidence="3" type="ORF">JO391_18095</name>
</gene>
<dbReference type="InterPro" id="IPR036390">
    <property type="entry name" value="WH_DNA-bd_sf"/>
</dbReference>
<dbReference type="SUPFAM" id="SSF46785">
    <property type="entry name" value="Winged helix' DNA-binding domain"/>
    <property type="match status" value="1"/>
</dbReference>
<evidence type="ECO:0000313" key="3">
    <source>
        <dbReference type="EMBL" id="QYZ69607.1"/>
    </source>
</evidence>